<dbReference type="RefSeq" id="WP_230752087.1">
    <property type="nucleotide sequence ID" value="NZ_JAINWA010000001.1"/>
</dbReference>
<dbReference type="Proteomes" id="UP001198163">
    <property type="component" value="Unassembled WGS sequence"/>
</dbReference>
<proteinExistence type="predicted"/>
<protein>
    <submittedName>
        <fullName evidence="1">Type II toxin-antitoxin system RelE/ParE family toxin</fullName>
    </submittedName>
</protein>
<gene>
    <name evidence="1" type="ORF">K7J14_00475</name>
</gene>
<reference evidence="1" key="1">
    <citation type="submission" date="2021-08" db="EMBL/GenBank/DDBJ databases">
        <title>Comparative analyses of Brucepasteria parasyntrophica and Teretinema zuelzerae.</title>
        <authorList>
            <person name="Song Y."/>
            <person name="Brune A."/>
        </authorList>
    </citation>
    <scope>NUCLEOTIDE SEQUENCE</scope>
    <source>
        <strain evidence="1">DSM 1903</strain>
    </source>
</reference>
<sequence>MPWVVTFHKAAITDVEKLDGSCKIQVLKAIQKVSRNPLPYTEGGYGKPLGNKESSNLAGYMKIKLAKLGLRVVYRLVRTKQEMKIIVISIRADNEVYELAERRIKAE</sequence>
<comment type="caution">
    <text evidence="1">The sequence shown here is derived from an EMBL/GenBank/DDBJ whole genome shotgun (WGS) entry which is preliminary data.</text>
</comment>
<dbReference type="EMBL" id="JAINWA010000001">
    <property type="protein sequence ID" value="MCD1653184.1"/>
    <property type="molecule type" value="Genomic_DNA"/>
</dbReference>
<evidence type="ECO:0000313" key="2">
    <source>
        <dbReference type="Proteomes" id="UP001198163"/>
    </source>
</evidence>
<name>A0AAE3EEV8_9SPIR</name>
<dbReference type="SUPFAM" id="SSF143011">
    <property type="entry name" value="RelE-like"/>
    <property type="match status" value="1"/>
</dbReference>
<accession>A0AAE3EEV8</accession>
<keyword evidence="2" id="KW-1185">Reference proteome</keyword>
<dbReference type="Gene3D" id="3.30.2310.20">
    <property type="entry name" value="RelE-like"/>
    <property type="match status" value="1"/>
</dbReference>
<dbReference type="AlphaFoldDB" id="A0AAE3EEV8"/>
<dbReference type="InterPro" id="IPR035093">
    <property type="entry name" value="RelE/ParE_toxin_dom_sf"/>
</dbReference>
<evidence type="ECO:0000313" key="1">
    <source>
        <dbReference type="EMBL" id="MCD1653184.1"/>
    </source>
</evidence>
<organism evidence="1 2">
    <name type="scientific">Teretinema zuelzerae</name>
    <dbReference type="NCBI Taxonomy" id="156"/>
    <lineage>
        <taxon>Bacteria</taxon>
        <taxon>Pseudomonadati</taxon>
        <taxon>Spirochaetota</taxon>
        <taxon>Spirochaetia</taxon>
        <taxon>Spirochaetales</taxon>
        <taxon>Treponemataceae</taxon>
        <taxon>Teretinema</taxon>
    </lineage>
</organism>